<dbReference type="AlphaFoldDB" id="A0A0W0RRL0"/>
<organism evidence="1 2">
    <name type="scientific">Legionella bozemanae</name>
    <name type="common">Fluoribacter bozemanae</name>
    <dbReference type="NCBI Taxonomy" id="447"/>
    <lineage>
        <taxon>Bacteria</taxon>
        <taxon>Pseudomonadati</taxon>
        <taxon>Pseudomonadota</taxon>
        <taxon>Gammaproteobacteria</taxon>
        <taxon>Legionellales</taxon>
        <taxon>Legionellaceae</taxon>
        <taxon>Legionella</taxon>
    </lineage>
</organism>
<dbReference type="RefSeq" id="WP_058459931.1">
    <property type="nucleotide sequence ID" value="NZ_CAAAIY010000021.1"/>
</dbReference>
<name>A0A0W0RRL0_LEGBO</name>
<accession>A0A0W0RRL0</accession>
<evidence type="ECO:0000313" key="2">
    <source>
        <dbReference type="Proteomes" id="UP000054695"/>
    </source>
</evidence>
<reference evidence="1 2" key="1">
    <citation type="submission" date="2015-11" db="EMBL/GenBank/DDBJ databases">
        <title>Genomic analysis of 38 Legionella species identifies large and diverse effector repertoires.</title>
        <authorList>
            <person name="Burstein D."/>
            <person name="Amaro F."/>
            <person name="Zusman T."/>
            <person name="Lifshitz Z."/>
            <person name="Cohen O."/>
            <person name="Gilbert J.A."/>
            <person name="Pupko T."/>
            <person name="Shuman H.A."/>
            <person name="Segal G."/>
        </authorList>
    </citation>
    <scope>NUCLEOTIDE SEQUENCE [LARGE SCALE GENOMIC DNA]</scope>
    <source>
        <strain evidence="1 2">WIGA</strain>
    </source>
</reference>
<dbReference type="EMBL" id="LNXU01000019">
    <property type="protein sequence ID" value="KTC73688.1"/>
    <property type="molecule type" value="Genomic_DNA"/>
</dbReference>
<protein>
    <submittedName>
        <fullName evidence="1">Uncharacterized protein</fullName>
    </submittedName>
</protein>
<keyword evidence="2" id="KW-1185">Reference proteome</keyword>
<dbReference type="Proteomes" id="UP000054695">
    <property type="component" value="Unassembled WGS sequence"/>
</dbReference>
<evidence type="ECO:0000313" key="1">
    <source>
        <dbReference type="EMBL" id="KTC73688.1"/>
    </source>
</evidence>
<comment type="caution">
    <text evidence="1">The sequence shown here is derived from an EMBL/GenBank/DDBJ whole genome shotgun (WGS) entry which is preliminary data.</text>
</comment>
<gene>
    <name evidence="1" type="ORF">Lboz_2334</name>
</gene>
<proteinExistence type="predicted"/>
<dbReference type="OrthoDB" id="5637630at2"/>
<sequence>MKLAFFISSAGDTDLALSSIKAIETHGKHEVLLIPLTKTAQDRIANFNSTLKTTKITLPELLTTENKTFPDGSCSKEQLDKLMNYLQKERVEQVYCGIPSISSNIPFQIAAALEDIPVLMAYEFMYKPDVHQLWEHLSTLKNRSNVRWALPLNHAVIDFGVVDKSKLHIIGHLSIDNAFAAKPPTAASDEELAKILKAKQDRTDKTKKSLQITEGKSFAFVSSTTQPVAIDSTFLNCLLDVLPKHPNINVRLGLHPGIENLDVYLTELLAVYKKHHNECKSQFKIILTDSLFSKLKKPELTVNNPEFEQVFICANVSGNEAAEAADRVAQAVPGALLNQGVLEGKPSYTHFGKPYLPEKYFSSTIASFFAEKRQKARSKEELGLDKRTAPERCAEVLLRGK</sequence>
<dbReference type="PATRIC" id="fig|447.4.peg.2473"/>